<keyword evidence="2" id="KW-1185">Reference proteome</keyword>
<protein>
    <submittedName>
        <fullName evidence="1">Uncharacterized protein</fullName>
    </submittedName>
</protein>
<comment type="caution">
    <text evidence="1">The sequence shown here is derived from an EMBL/GenBank/DDBJ whole genome shotgun (WGS) entry which is preliminary data.</text>
</comment>
<proteinExistence type="predicted"/>
<evidence type="ECO:0000313" key="1">
    <source>
        <dbReference type="EMBL" id="MEG9475745.1"/>
    </source>
</evidence>
<accession>A0ABU7ZEG5</accession>
<evidence type="ECO:0000313" key="2">
    <source>
        <dbReference type="Proteomes" id="UP001432017"/>
    </source>
</evidence>
<dbReference type="Proteomes" id="UP001432017">
    <property type="component" value="Unassembled WGS sequence"/>
</dbReference>
<gene>
    <name evidence="1" type="ORF">V6W77_05590</name>
</gene>
<reference evidence="1" key="1">
    <citation type="submission" date="2023-12" db="EMBL/GenBank/DDBJ databases">
        <title>Mannheima indologenes sp. nov. proposed for Clade V organisms of Mannheimia.</title>
        <authorList>
            <person name="Christensen H."/>
        </authorList>
    </citation>
    <scope>NUCLEOTIDE SEQUENCE</scope>
    <source>
        <strain evidence="1">M14.4</strain>
    </source>
</reference>
<dbReference type="EMBL" id="JBAJJM010000007">
    <property type="protein sequence ID" value="MEG9475745.1"/>
    <property type="molecule type" value="Genomic_DNA"/>
</dbReference>
<name>A0ABU7ZEG5_9PAST</name>
<sequence length="97" mass="11482">MSESFSLEQVLWEEPRPRVQLDLPCPVIKLEVGKRYYTINVYDVDCYDGDMDFTSIEEWVYEDADDCQTKSRAEQGLMFASRTDAQEWLNAMRNSRR</sequence>
<organism evidence="1 2">
    <name type="scientific">Mannheimia indoligenes</name>
    <dbReference type="NCBI Taxonomy" id="3103145"/>
    <lineage>
        <taxon>Bacteria</taxon>
        <taxon>Pseudomonadati</taxon>
        <taxon>Pseudomonadota</taxon>
        <taxon>Gammaproteobacteria</taxon>
        <taxon>Pasteurellales</taxon>
        <taxon>Pasteurellaceae</taxon>
        <taxon>Mannheimia</taxon>
    </lineage>
</organism>
<dbReference type="RefSeq" id="WP_334229162.1">
    <property type="nucleotide sequence ID" value="NZ_JBAJJL010000003.1"/>
</dbReference>